<dbReference type="AlphaFoldDB" id="A0A1I1YRW7"/>
<keyword evidence="1" id="KW-0812">Transmembrane</keyword>
<evidence type="ECO:0000313" key="2">
    <source>
        <dbReference type="EMBL" id="SFE22344.1"/>
    </source>
</evidence>
<keyword evidence="1" id="KW-1133">Transmembrane helix</keyword>
<organism evidence="2 3">
    <name type="scientific">Actinopolyspora alba</name>
    <dbReference type="NCBI Taxonomy" id="673379"/>
    <lineage>
        <taxon>Bacteria</taxon>
        <taxon>Bacillati</taxon>
        <taxon>Actinomycetota</taxon>
        <taxon>Actinomycetes</taxon>
        <taxon>Actinopolysporales</taxon>
        <taxon>Actinopolysporaceae</taxon>
        <taxon>Actinopolyspora</taxon>
        <taxon>Actinopolyspora alba group</taxon>
    </lineage>
</organism>
<dbReference type="EMBL" id="FOMZ01000009">
    <property type="protein sequence ID" value="SFE22344.1"/>
    <property type="molecule type" value="Genomic_DNA"/>
</dbReference>
<dbReference type="Proteomes" id="UP000198716">
    <property type="component" value="Unassembled WGS sequence"/>
</dbReference>
<dbReference type="RefSeq" id="WP_281243711.1">
    <property type="nucleotide sequence ID" value="NZ_FOMZ01000009.1"/>
</dbReference>
<accession>A0A1I1YRW7</accession>
<evidence type="ECO:0000256" key="1">
    <source>
        <dbReference type="SAM" id="Phobius"/>
    </source>
</evidence>
<feature type="transmembrane region" description="Helical" evidence="1">
    <location>
        <begin position="7"/>
        <end position="24"/>
    </location>
</feature>
<evidence type="ECO:0000313" key="3">
    <source>
        <dbReference type="Proteomes" id="UP000198716"/>
    </source>
</evidence>
<proteinExistence type="predicted"/>
<reference evidence="3" key="1">
    <citation type="submission" date="2016-10" db="EMBL/GenBank/DDBJ databases">
        <authorList>
            <person name="Varghese N."/>
            <person name="Submissions S."/>
        </authorList>
    </citation>
    <scope>NUCLEOTIDE SEQUENCE [LARGE SCALE GENOMIC DNA]</scope>
    <source>
        <strain evidence="3">DSM 45004</strain>
    </source>
</reference>
<keyword evidence="1" id="KW-0472">Membrane</keyword>
<keyword evidence="3" id="KW-1185">Reference proteome</keyword>
<protein>
    <submittedName>
        <fullName evidence="2">Uncharacterized protein</fullName>
    </submittedName>
</protein>
<name>A0A1I1YRW7_9ACTN</name>
<gene>
    <name evidence="2" type="ORF">SAMN04487819_109211</name>
</gene>
<sequence length="43" mass="4993">MCTELELVLAMVLLGALMWVLIYLPDYLEALLDRIHRDDSDND</sequence>